<dbReference type="Gene3D" id="1.10.10.60">
    <property type="entry name" value="Homeodomain-like"/>
    <property type="match status" value="1"/>
</dbReference>
<organism evidence="5 6">
    <name type="scientific">Bifidobacterium xylocopae</name>
    <dbReference type="NCBI Taxonomy" id="2493119"/>
    <lineage>
        <taxon>Bacteria</taxon>
        <taxon>Bacillati</taxon>
        <taxon>Actinomycetota</taxon>
        <taxon>Actinomycetes</taxon>
        <taxon>Bifidobacteriales</taxon>
        <taxon>Bifidobacteriaceae</taxon>
        <taxon>Bifidobacterium</taxon>
    </lineage>
</organism>
<dbReference type="Pfam" id="PF12833">
    <property type="entry name" value="HTH_18"/>
    <property type="match status" value="1"/>
</dbReference>
<keyword evidence="3" id="KW-0804">Transcription</keyword>
<evidence type="ECO:0000313" key="5">
    <source>
        <dbReference type="EMBL" id="RBP99983.1"/>
    </source>
</evidence>
<sequence>MTGVPSLDLRDEVELDESQYQALLSALDGRVSDEQIIAISDVKQVGMFMPPFFAALCAPNAIEGFRRFALYKRLVCPLEMTLTLDYDQIVIHVGYDGLDGLIPRFALISEQAALVGLIRTGTGKHILPIRIASPYSYSPVLMRHFGMRPTKAAFNILAFSMQDMQTPFLSRNNVMWEYLKSGLDERLEDLSKGDCLTYQVERALMHFIPGNQHTLKNVASRLGVSPRTLQRRLKSKGTSFAALTAQVQQHLATDYLSQGDLTAAEVAHLAGYRDVSSFSRAFKRWTGQSITSFKDERRAPEQGK</sequence>
<dbReference type="PANTHER" id="PTHR47894:SF1">
    <property type="entry name" value="HTH-TYPE TRANSCRIPTIONAL REGULATOR VQSM"/>
    <property type="match status" value="1"/>
</dbReference>
<dbReference type="GO" id="GO:0000976">
    <property type="term" value="F:transcription cis-regulatory region binding"/>
    <property type="evidence" value="ECO:0007669"/>
    <property type="project" value="TreeGrafter"/>
</dbReference>
<dbReference type="InterPro" id="IPR018060">
    <property type="entry name" value="HTH_AraC"/>
</dbReference>
<evidence type="ECO:0000313" key="6">
    <source>
        <dbReference type="Proteomes" id="UP000252345"/>
    </source>
</evidence>
<comment type="caution">
    <text evidence="5">The sequence shown here is derived from an EMBL/GenBank/DDBJ whole genome shotgun (WGS) entry which is preliminary data.</text>
</comment>
<dbReference type="AlphaFoldDB" id="A0A366KFW6"/>
<reference evidence="5 6" key="1">
    <citation type="submission" date="2017-10" db="EMBL/GenBank/DDBJ databases">
        <title>Bifidobacterium xylocopum sp. nov. and Bifidobacterium aemilianum sp. nov., from the carpenter bee (Xylocopa violacea) digestive tract.</title>
        <authorList>
            <person name="Alberoni D."/>
            <person name="Baffoni L."/>
            <person name="Di Gioia D."/>
            <person name="Gaggia F."/>
            <person name="Biavati B."/>
        </authorList>
    </citation>
    <scope>NUCLEOTIDE SEQUENCE [LARGE SCALE GENOMIC DNA]</scope>
    <source>
        <strain evidence="5 6">XV2</strain>
    </source>
</reference>
<dbReference type="GO" id="GO:0003700">
    <property type="term" value="F:DNA-binding transcription factor activity"/>
    <property type="evidence" value="ECO:0007669"/>
    <property type="project" value="InterPro"/>
</dbReference>
<evidence type="ECO:0000256" key="1">
    <source>
        <dbReference type="ARBA" id="ARBA00023015"/>
    </source>
</evidence>
<keyword evidence="1" id="KW-0805">Transcription regulation</keyword>
<dbReference type="Proteomes" id="UP000252345">
    <property type="component" value="Unassembled WGS sequence"/>
</dbReference>
<evidence type="ECO:0000256" key="3">
    <source>
        <dbReference type="ARBA" id="ARBA00023163"/>
    </source>
</evidence>
<dbReference type="InterPro" id="IPR009057">
    <property type="entry name" value="Homeodomain-like_sf"/>
</dbReference>
<keyword evidence="2" id="KW-0238">DNA-binding</keyword>
<dbReference type="SUPFAM" id="SSF46689">
    <property type="entry name" value="Homeodomain-like"/>
    <property type="match status" value="1"/>
</dbReference>
<name>A0A366KFW6_9BIFI</name>
<dbReference type="OrthoDB" id="5241536at2"/>
<dbReference type="EMBL" id="PDCH01000001">
    <property type="protein sequence ID" value="RBP99983.1"/>
    <property type="molecule type" value="Genomic_DNA"/>
</dbReference>
<proteinExistence type="predicted"/>
<dbReference type="PANTHER" id="PTHR47894">
    <property type="entry name" value="HTH-TYPE TRANSCRIPTIONAL REGULATOR GADX"/>
    <property type="match status" value="1"/>
</dbReference>
<dbReference type="RefSeq" id="WP_113852645.1">
    <property type="nucleotide sequence ID" value="NZ_PDCH01000001.1"/>
</dbReference>
<dbReference type="PROSITE" id="PS01124">
    <property type="entry name" value="HTH_ARAC_FAMILY_2"/>
    <property type="match status" value="1"/>
</dbReference>
<gene>
    <name evidence="5" type="ORF">CRD59_00505</name>
</gene>
<dbReference type="SMART" id="SM00342">
    <property type="entry name" value="HTH_ARAC"/>
    <property type="match status" value="1"/>
</dbReference>
<protein>
    <submittedName>
        <fullName evidence="5">AraC family transcriptional regulator</fullName>
    </submittedName>
</protein>
<feature type="domain" description="HTH araC/xylS-type" evidence="4">
    <location>
        <begin position="198"/>
        <end position="296"/>
    </location>
</feature>
<dbReference type="GO" id="GO:0005829">
    <property type="term" value="C:cytosol"/>
    <property type="evidence" value="ECO:0007669"/>
    <property type="project" value="TreeGrafter"/>
</dbReference>
<evidence type="ECO:0000256" key="2">
    <source>
        <dbReference type="ARBA" id="ARBA00023125"/>
    </source>
</evidence>
<keyword evidence="6" id="KW-1185">Reference proteome</keyword>
<evidence type="ECO:0000259" key="4">
    <source>
        <dbReference type="PROSITE" id="PS01124"/>
    </source>
</evidence>
<accession>A0A366KFW6</accession>